<name>A0A5E7G0S9_PSEFL</name>
<protein>
    <recommendedName>
        <fullName evidence="3">DUF262 domain-containing protein</fullName>
    </recommendedName>
</protein>
<evidence type="ECO:0008006" key="3">
    <source>
        <dbReference type="Google" id="ProtNLM"/>
    </source>
</evidence>
<dbReference type="RefSeq" id="WP_150801585.1">
    <property type="nucleotide sequence ID" value="NZ_CABVHU010000038.1"/>
</dbReference>
<proteinExistence type="predicted"/>
<reference evidence="1 2" key="1">
    <citation type="submission" date="2019-09" db="EMBL/GenBank/DDBJ databases">
        <authorList>
            <person name="Chandra G."/>
            <person name="Truman W A."/>
        </authorList>
    </citation>
    <scope>NUCLEOTIDE SEQUENCE [LARGE SCALE GENOMIC DNA]</scope>
    <source>
        <strain evidence="1">PS833</strain>
    </source>
</reference>
<evidence type="ECO:0000313" key="2">
    <source>
        <dbReference type="Proteomes" id="UP000409037"/>
    </source>
</evidence>
<organism evidence="1 2">
    <name type="scientific">Pseudomonas fluorescens</name>
    <dbReference type="NCBI Taxonomy" id="294"/>
    <lineage>
        <taxon>Bacteria</taxon>
        <taxon>Pseudomonadati</taxon>
        <taxon>Pseudomonadota</taxon>
        <taxon>Gammaproteobacteria</taxon>
        <taxon>Pseudomonadales</taxon>
        <taxon>Pseudomonadaceae</taxon>
        <taxon>Pseudomonas</taxon>
    </lineage>
</organism>
<accession>A0A5E7G0S9</accession>
<dbReference type="AlphaFoldDB" id="A0A5E7G0S9"/>
<dbReference type="Proteomes" id="UP000409037">
    <property type="component" value="Unassembled WGS sequence"/>
</dbReference>
<sequence length="200" mass="22696">MTSIFQRYTDDETSDLRIQMPQRILATTISHYPIDVLAFHLEKYLVDPSAAHDRSPWAARFVMGMPVPTWVRALAWNLGQKSRFISAVWAGADLGSYLTNEWCDSASVGRTLAENSEILIDGQQRLNSLEEYFLDRLAIPDAQGQPRIWSELGNGERKRFLSTIFAHARVSSADEVALRKTYDLCAMGVVPRSFDQRTVR</sequence>
<dbReference type="EMBL" id="CABVHU010000038">
    <property type="protein sequence ID" value="VVO45236.1"/>
    <property type="molecule type" value="Genomic_DNA"/>
</dbReference>
<evidence type="ECO:0000313" key="1">
    <source>
        <dbReference type="EMBL" id="VVO45236.1"/>
    </source>
</evidence>
<dbReference type="OrthoDB" id="8094406at2"/>
<gene>
    <name evidence="1" type="ORF">PS833_06627</name>
</gene>